<accession>A0A4V1N4Y4</accession>
<keyword evidence="1" id="KW-0472">Membrane</keyword>
<evidence type="ECO:0000313" key="2">
    <source>
        <dbReference type="EMBL" id="RXR23754.1"/>
    </source>
</evidence>
<evidence type="ECO:0000256" key="1">
    <source>
        <dbReference type="SAM" id="Phobius"/>
    </source>
</evidence>
<comment type="caution">
    <text evidence="3">The sequence shown here is derived from an EMBL/GenBank/DDBJ whole genome shotgun (WGS) entry which is preliminary data.</text>
</comment>
<dbReference type="OrthoDB" id="9980509at2"/>
<name>A0A4V1N4Y4_9CELL</name>
<dbReference type="STRING" id="1713.GCA_000718325_02769"/>
<dbReference type="EMBL" id="SDJR01000009">
    <property type="protein sequence ID" value="RXR23754.1"/>
    <property type="molecule type" value="Genomic_DNA"/>
</dbReference>
<gene>
    <name evidence="2" type="ORF">EQW73_14110</name>
    <name evidence="3" type="ORF">EQW78_10790</name>
</gene>
<evidence type="ECO:0000313" key="5">
    <source>
        <dbReference type="Proteomes" id="UP000290517"/>
    </source>
</evidence>
<feature type="transmembrane region" description="Helical" evidence="1">
    <location>
        <begin position="73"/>
        <end position="94"/>
    </location>
</feature>
<feature type="transmembrane region" description="Helical" evidence="1">
    <location>
        <begin position="40"/>
        <end position="61"/>
    </location>
</feature>
<organism evidence="3 4">
    <name type="scientific">Oerskovia turbata</name>
    <dbReference type="NCBI Taxonomy" id="1713"/>
    <lineage>
        <taxon>Bacteria</taxon>
        <taxon>Bacillati</taxon>
        <taxon>Actinomycetota</taxon>
        <taxon>Actinomycetes</taxon>
        <taxon>Micrococcales</taxon>
        <taxon>Cellulomonadaceae</taxon>
        <taxon>Oerskovia</taxon>
    </lineage>
</organism>
<keyword evidence="1" id="KW-1133">Transmembrane helix</keyword>
<evidence type="ECO:0000313" key="4">
    <source>
        <dbReference type="Proteomes" id="UP000289805"/>
    </source>
</evidence>
<reference evidence="4 5" key="1">
    <citation type="submission" date="2019-01" db="EMBL/GenBank/DDBJ databases">
        <title>Oerskovia turbata Genome sequencing and assembly.</title>
        <authorList>
            <person name="Dou T."/>
        </authorList>
    </citation>
    <scope>NUCLEOTIDE SEQUENCE [LARGE SCALE GENOMIC DNA]</scope>
    <source>
        <strain evidence="3 4">JCM12123</strain>
        <strain evidence="2 5">JCM3160</strain>
    </source>
</reference>
<keyword evidence="5" id="KW-1185">Reference proteome</keyword>
<dbReference type="RefSeq" id="WP_030152257.1">
    <property type="nucleotide sequence ID" value="NZ_JOFV01000013.1"/>
</dbReference>
<dbReference type="AlphaFoldDB" id="A0A4V1N4Y4"/>
<dbReference type="EMBL" id="SDJQ01000013">
    <property type="protein sequence ID" value="RXR33776.1"/>
    <property type="molecule type" value="Genomic_DNA"/>
</dbReference>
<protein>
    <submittedName>
        <fullName evidence="3">Uncharacterized protein</fullName>
    </submittedName>
</protein>
<sequence>MNDKTRSHVSETYPPLDAHESTLVPSARHRAGLHGPLTGGWLLTASVSQLSAVIAVLWCGLQAHPDMTPPGTVLLLAAMLAAHWLVSITVFALGRARFRVLERRYLAWLDGLTTEQRAQHCRHAQRRLLEHEQTPRHWVVPADW</sequence>
<dbReference type="Proteomes" id="UP000290517">
    <property type="component" value="Unassembled WGS sequence"/>
</dbReference>
<dbReference type="Proteomes" id="UP000289805">
    <property type="component" value="Unassembled WGS sequence"/>
</dbReference>
<keyword evidence="1" id="KW-0812">Transmembrane</keyword>
<proteinExistence type="predicted"/>
<evidence type="ECO:0000313" key="3">
    <source>
        <dbReference type="EMBL" id="RXR33776.1"/>
    </source>
</evidence>